<dbReference type="PROSITE" id="PS50005">
    <property type="entry name" value="TPR"/>
    <property type="match status" value="1"/>
</dbReference>
<evidence type="ECO:0000259" key="4">
    <source>
        <dbReference type="Pfam" id="PF13525"/>
    </source>
</evidence>
<dbReference type="AlphaFoldDB" id="F2NXY0"/>
<reference evidence="5 6" key="1">
    <citation type="journal article" date="2011" name="Stand. Genomic Sci.">
        <title>Complete genome sequence of Treponema succinifaciens type strain (6091).</title>
        <authorList>
            <person name="Han C."/>
            <person name="Gronow S."/>
            <person name="Teshima H."/>
            <person name="Lapidus A."/>
            <person name="Nolan M."/>
            <person name="Lucas S."/>
            <person name="Hammon N."/>
            <person name="Deshpande S."/>
            <person name="Cheng J.F."/>
            <person name="Zeytun A."/>
            <person name="Tapia R."/>
            <person name="Goodwin L."/>
            <person name="Pitluck S."/>
            <person name="Liolios K."/>
            <person name="Pagani I."/>
            <person name="Ivanova N."/>
            <person name="Mavromatis K."/>
            <person name="Mikhailova N."/>
            <person name="Huntemann M."/>
            <person name="Pati A."/>
            <person name="Chen A."/>
            <person name="Palaniappan K."/>
            <person name="Land M."/>
            <person name="Hauser L."/>
            <person name="Brambilla E.M."/>
            <person name="Rohde M."/>
            <person name="Goker M."/>
            <person name="Woyke T."/>
            <person name="Bristow J."/>
            <person name="Eisen J.A."/>
            <person name="Markowitz V."/>
            <person name="Hugenholtz P."/>
            <person name="Kyrpides N.C."/>
            <person name="Klenk H.P."/>
            <person name="Detter J.C."/>
        </authorList>
    </citation>
    <scope>NUCLEOTIDE SEQUENCE [LARGE SCALE GENOMIC DNA]</scope>
    <source>
        <strain evidence="6">ATCC 33096 / DSM 2489 / 6091</strain>
    </source>
</reference>
<keyword evidence="2" id="KW-0802">TPR repeat</keyword>
<dbReference type="InterPro" id="IPR039565">
    <property type="entry name" value="BamD-like"/>
</dbReference>
<gene>
    <name evidence="5" type="ordered locus">Tresu_0501</name>
</gene>
<dbReference type="SUPFAM" id="SSF48452">
    <property type="entry name" value="TPR-like"/>
    <property type="match status" value="4"/>
</dbReference>
<evidence type="ECO:0000256" key="1">
    <source>
        <dbReference type="ARBA" id="ARBA00022729"/>
    </source>
</evidence>
<dbReference type="EMBL" id="CP002631">
    <property type="protein sequence ID" value="AEB13450.1"/>
    <property type="molecule type" value="Genomic_DNA"/>
</dbReference>
<name>F2NXY0_TRES6</name>
<dbReference type="Pfam" id="PF13525">
    <property type="entry name" value="YfiO"/>
    <property type="match status" value="1"/>
</dbReference>
<organism evidence="5 6">
    <name type="scientific">Treponema succinifaciens (strain ATCC 33096 / DSM 2489 / 6091)</name>
    <dbReference type="NCBI Taxonomy" id="869209"/>
    <lineage>
        <taxon>Bacteria</taxon>
        <taxon>Pseudomonadati</taxon>
        <taxon>Spirochaetota</taxon>
        <taxon>Spirochaetia</taxon>
        <taxon>Spirochaetales</taxon>
        <taxon>Treponemataceae</taxon>
        <taxon>Treponema</taxon>
    </lineage>
</organism>
<protein>
    <recommendedName>
        <fullName evidence="4">Outer membrane lipoprotein BamD-like domain-containing protein</fullName>
    </recommendedName>
</protein>
<feature type="domain" description="Outer membrane lipoprotein BamD-like" evidence="4">
    <location>
        <begin position="647"/>
        <end position="766"/>
    </location>
</feature>
<dbReference type="GeneID" id="302997713"/>
<evidence type="ECO:0000256" key="3">
    <source>
        <dbReference type="SAM" id="SignalP"/>
    </source>
</evidence>
<dbReference type="Proteomes" id="UP000006852">
    <property type="component" value="Chromosome"/>
</dbReference>
<evidence type="ECO:0000313" key="5">
    <source>
        <dbReference type="EMBL" id="AEB13450.1"/>
    </source>
</evidence>
<dbReference type="Pfam" id="PF13174">
    <property type="entry name" value="TPR_6"/>
    <property type="match status" value="1"/>
</dbReference>
<dbReference type="STRING" id="869209.Tresu_0501"/>
<dbReference type="SMART" id="SM00028">
    <property type="entry name" value="TPR"/>
    <property type="match status" value="7"/>
</dbReference>
<feature type="repeat" description="TPR" evidence="2">
    <location>
        <begin position="288"/>
        <end position="321"/>
    </location>
</feature>
<dbReference type="eggNOG" id="COG1729">
    <property type="taxonomic scope" value="Bacteria"/>
</dbReference>
<evidence type="ECO:0000256" key="2">
    <source>
        <dbReference type="PROSITE-ProRule" id="PRU00339"/>
    </source>
</evidence>
<keyword evidence="1 3" id="KW-0732">Signal</keyword>
<evidence type="ECO:0000313" key="6">
    <source>
        <dbReference type="Proteomes" id="UP000006852"/>
    </source>
</evidence>
<dbReference type="HOGENOM" id="CLU_307528_0_0_12"/>
<dbReference type="Gene3D" id="1.25.40.10">
    <property type="entry name" value="Tetratricopeptide repeat domain"/>
    <property type="match status" value="6"/>
</dbReference>
<keyword evidence="6" id="KW-1185">Reference proteome</keyword>
<accession>F2NXY0</accession>
<dbReference type="InterPro" id="IPR011990">
    <property type="entry name" value="TPR-like_helical_dom_sf"/>
</dbReference>
<sequence>MKKNKVLKNLFLCFFVVAGGACFSISKDSALFKKIHSAYSGADYPAVIEYSSRLQKDFSSSPFLEKALLCKGESFFYLGRFEDSIQTLNELSSSEKNETKIFSNYWKGRSEFSLEDFNAALNSFYNSSSISSGFNKKNKEINFVYRNSIYYAGLCNYSLHQYEKCIPIFESIVSSNEYENDIFCSSLQILFDCYTNENEYSKLVKKYEELSPQNISCYWNVSFAAGNAFEKLGQKKDAFACYEKIALNAELPLSAQALQKACYVSTEDFPLLLEKAKSALSCENSLLSEFWIRLGIDSFEKNDFDSAQKYFSNAEDSDSEKKYSSLIGLYKAELASENKIAILDYYSAKRIDKKYYAEYELAYAQQYAVLSDFKNSLVHAKNAYEKTSPEKKQIKQKSLYYYCLGLYSTGKSKQAISLIEKSKENSDAESKYFFAQKILYARCLAENGNLESAEKIYKNFFEKSQLNNEQKYDYAKILFSLGNMSECKKVADSSSVSDAVYISALASFNMQDWKNSSTGFFKFIAENSKSSKISFAEFYYGYSLYKMGESAEAFNALKNFSEKYPESSLCYSSCIVSANSALKNFDFENAIVQAKKALSFFSSQEEKENSVLLCASIYSDSEKYQDAIKFLEPYAKNTSVFSIRCRYQIALLNSRIGKISEADKIFSEIQNKFYNSPFADESSFRRADLYYNLRNYETAAMRFSEYQRKFPKGKFIDASYYCSADSYRKLAQIEKSVLQYKILVENFPKSTFIYNARKNLSEIFEEQKKYEDALEQQKFILLIADSEEQRKTAEQKISFLKNLISGENSDLALLEKRYVENSKTATFEGRMAGTELAEFLIQNEQPKKEVFELAESLFKIQSSEKNQAAESSYAARTAFVCARYLRFLNKNKEAAQRFLVCAEFARKSENDELAQKAIYGAAESFDAAKLYADSENSAKTLLELYPKSSYKSAAQKFIKNN</sequence>
<dbReference type="OrthoDB" id="353380at2"/>
<dbReference type="InterPro" id="IPR019734">
    <property type="entry name" value="TPR_rpt"/>
</dbReference>
<feature type="signal peptide" evidence="3">
    <location>
        <begin position="1"/>
        <end position="18"/>
    </location>
</feature>
<dbReference type="PROSITE" id="PS51257">
    <property type="entry name" value="PROKAR_LIPOPROTEIN"/>
    <property type="match status" value="1"/>
</dbReference>
<reference evidence="6" key="2">
    <citation type="submission" date="2011-04" db="EMBL/GenBank/DDBJ databases">
        <title>The complete genome of chromosome of Treponema succinifaciens DSM 2489.</title>
        <authorList>
            <person name="Lucas S."/>
            <person name="Copeland A."/>
            <person name="Lapidus A."/>
            <person name="Bruce D."/>
            <person name="Goodwin L."/>
            <person name="Pitluck S."/>
            <person name="Peters L."/>
            <person name="Kyrpides N."/>
            <person name="Mavromatis K."/>
            <person name="Ivanova N."/>
            <person name="Ovchinnikova G."/>
            <person name="Teshima H."/>
            <person name="Detter J.C."/>
            <person name="Tapia R."/>
            <person name="Han C."/>
            <person name="Land M."/>
            <person name="Hauser L."/>
            <person name="Markowitz V."/>
            <person name="Cheng J.-F."/>
            <person name="Hugenholtz P."/>
            <person name="Woyke T."/>
            <person name="Wu D."/>
            <person name="Gronow S."/>
            <person name="Wellnitz S."/>
            <person name="Brambilla E."/>
            <person name="Klenk H.-P."/>
            <person name="Eisen J.A."/>
        </authorList>
    </citation>
    <scope>NUCLEOTIDE SEQUENCE [LARGE SCALE GENOMIC DNA]</scope>
    <source>
        <strain evidence="6">ATCC 33096 / DSM 2489 / 6091</strain>
    </source>
</reference>
<dbReference type="RefSeq" id="WP_013700757.1">
    <property type="nucleotide sequence ID" value="NC_015385.1"/>
</dbReference>
<dbReference type="KEGG" id="tsu:Tresu_0501"/>
<feature type="chain" id="PRO_5003283028" description="Outer membrane lipoprotein BamD-like domain-containing protein" evidence="3">
    <location>
        <begin position="19"/>
        <end position="961"/>
    </location>
</feature>
<proteinExistence type="predicted"/>